<feature type="domain" description="Carbamoyl phosphate synthase ATP-binding" evidence="1">
    <location>
        <begin position="543"/>
        <end position="550"/>
    </location>
</feature>
<sequence>MEIEFDFFKKLSGRGNFYDFNSQLNYFDYFGITPDDIKLMINIMSKNENRMADFFYELEKEIYKKIQFYSTHLRDSHLGFIAVGEEKLKESGRAFVCSMLYLSARLLAQEYMLLSTVNKTKYNVDLRVHKFGNEKFSYKIYLQSLRVFYESLSAWSFAIMGQDFEYLIYFTKMDEFVDTKIYDLKAYKDLFMLIWMQSYVKQAKELREYILELEPDNLSSIKVAYNALKPLNFDSIFKLDDDDLEIKRKEFIFDYNIWIDDSLKRSIRANREDIYSKVSYSESLNLNEYLEILETLIFSFRYYNVYDYEGYVTNLYGTIFKHFHNRLSGEWVVSLIKNITYSRQRDEPFKKNVLEDFYQEGIYKKPLLAFFDNNKKSNLVGFPEIIWMSFHAHKEWMLFDASILTNFNKLMNSRLREMLKDSLVSLHKRFSIIKNIEPEKIPFFQQKANINRGSVDEVFVDAIAYEENIKKCFFFVNHFFPEAPQMWHIYKCGLITYKGLDNIIKKVITPRFNIIFKDYKKISKQLKLPKDCQFSMVLLVNDILEVNPRIDLDNGIKLYIVAFPAIEHFLTNFIYKK</sequence>
<dbReference type="RefSeq" id="WP_156006703.1">
    <property type="nucleotide sequence ID" value="NZ_CP046276.1"/>
</dbReference>
<name>A0A6I6CD84_9MOLU</name>
<dbReference type="PROSITE" id="PS00867">
    <property type="entry name" value="CPSASE_2"/>
    <property type="match status" value="1"/>
</dbReference>
<dbReference type="KEGG" id="stab:STABA_v1c07360"/>
<dbReference type="GO" id="GO:0005524">
    <property type="term" value="F:ATP binding"/>
    <property type="evidence" value="ECO:0007669"/>
    <property type="project" value="InterPro"/>
</dbReference>
<keyword evidence="3" id="KW-1185">Reference proteome</keyword>
<evidence type="ECO:0000313" key="2">
    <source>
        <dbReference type="EMBL" id="QGS52092.1"/>
    </source>
</evidence>
<proteinExistence type="predicted"/>
<evidence type="ECO:0000259" key="1">
    <source>
        <dbReference type="PROSITE" id="PS00867"/>
    </source>
</evidence>
<protein>
    <recommendedName>
        <fullName evidence="1">Carbamoyl phosphate synthase ATP-binding domain-containing protein</fullName>
    </recommendedName>
</protein>
<accession>A0A6I6CD84</accession>
<reference evidence="2 3" key="1">
    <citation type="submission" date="2019-11" db="EMBL/GenBank/DDBJ databases">
        <title>Complete genome sequence of Spiroplasma tabanidicola TAUS-1 (DSM 22603).</title>
        <authorList>
            <person name="Huang C.-T."/>
            <person name="Lin Y.-C."/>
            <person name="Kuo C.-H."/>
        </authorList>
    </citation>
    <scope>NUCLEOTIDE SEQUENCE [LARGE SCALE GENOMIC DNA]</scope>
    <source>
        <strain evidence="2 3">TAUS-1</strain>
    </source>
</reference>
<dbReference type="EMBL" id="CP046276">
    <property type="protein sequence ID" value="QGS52092.1"/>
    <property type="molecule type" value="Genomic_DNA"/>
</dbReference>
<dbReference type="Proteomes" id="UP000424468">
    <property type="component" value="Chromosome"/>
</dbReference>
<evidence type="ECO:0000313" key="3">
    <source>
        <dbReference type="Proteomes" id="UP000424468"/>
    </source>
</evidence>
<dbReference type="AlphaFoldDB" id="A0A6I6CD84"/>
<organism evidence="2 3">
    <name type="scientific">Spiroplasma tabanidicola</name>
    <dbReference type="NCBI Taxonomy" id="324079"/>
    <lineage>
        <taxon>Bacteria</taxon>
        <taxon>Bacillati</taxon>
        <taxon>Mycoplasmatota</taxon>
        <taxon>Mollicutes</taxon>
        <taxon>Entomoplasmatales</taxon>
        <taxon>Spiroplasmataceae</taxon>
        <taxon>Spiroplasma</taxon>
    </lineage>
</organism>
<dbReference type="OrthoDB" id="387872at2"/>
<gene>
    <name evidence="2" type="ORF">STABA_v1c07360</name>
</gene>
<dbReference type="InterPro" id="IPR005479">
    <property type="entry name" value="CPAse_ATP-bd"/>
</dbReference>